<keyword evidence="2" id="KW-0812">Transmembrane</keyword>
<organism evidence="3 4">
    <name type="scientific">Madurella fahalii</name>
    <dbReference type="NCBI Taxonomy" id="1157608"/>
    <lineage>
        <taxon>Eukaryota</taxon>
        <taxon>Fungi</taxon>
        <taxon>Dikarya</taxon>
        <taxon>Ascomycota</taxon>
        <taxon>Pezizomycotina</taxon>
        <taxon>Sordariomycetes</taxon>
        <taxon>Sordariomycetidae</taxon>
        <taxon>Sordariales</taxon>
        <taxon>Sordariales incertae sedis</taxon>
        <taxon>Madurella</taxon>
    </lineage>
</organism>
<reference evidence="3 4" key="1">
    <citation type="submission" date="2024-09" db="EMBL/GenBank/DDBJ databases">
        <title>Itraconazole resistance in Madurella fahalii resulting from another homologue of gene encoding cytochrome P450 14-alpha sterol demethylase (CYP51).</title>
        <authorList>
            <person name="Yoshioka I."/>
            <person name="Fahal A.H."/>
            <person name="Kaneko S."/>
            <person name="Yaguchi T."/>
        </authorList>
    </citation>
    <scope>NUCLEOTIDE SEQUENCE [LARGE SCALE GENOMIC DNA]</scope>
    <source>
        <strain evidence="3 4">IFM 68171</strain>
    </source>
</reference>
<feature type="transmembrane region" description="Helical" evidence="2">
    <location>
        <begin position="40"/>
        <end position="60"/>
    </location>
</feature>
<feature type="transmembrane region" description="Helical" evidence="2">
    <location>
        <begin position="72"/>
        <end position="92"/>
    </location>
</feature>
<proteinExistence type="predicted"/>
<evidence type="ECO:0000256" key="2">
    <source>
        <dbReference type="SAM" id="Phobius"/>
    </source>
</evidence>
<keyword evidence="4" id="KW-1185">Reference proteome</keyword>
<evidence type="ECO:0000313" key="3">
    <source>
        <dbReference type="EMBL" id="GAB1318844.1"/>
    </source>
</evidence>
<dbReference type="GeneID" id="98179796"/>
<evidence type="ECO:0000256" key="1">
    <source>
        <dbReference type="SAM" id="MobiDB-lite"/>
    </source>
</evidence>
<dbReference type="EMBL" id="BAAFSV010000005">
    <property type="protein sequence ID" value="GAB1318844.1"/>
    <property type="molecule type" value="Genomic_DNA"/>
</dbReference>
<evidence type="ECO:0000313" key="4">
    <source>
        <dbReference type="Proteomes" id="UP001628179"/>
    </source>
</evidence>
<sequence length="351" mass="39495">MGSPREVVIPRPFGWLLPALGPVAGVSIYASIYVFGVGTIPFILAVVAGGLHFLLGLYFCLTRSRPGSYHMYTVPVWLVVCAGVWGGVLYYFTQFVELIVNTSETFFEGTDRPLVPVWSKVGCALSGLNVFLDLTLLGIFILSLVRQSTQEPQHNSYVSAPVYATSHVTEQSMSRRQQQQHQQQQQQPQPPQQQQQQQPQYRPYQYQYPQHQVMPATHAMQTPDLKSPSPSPSRPPSRRAYSPLNRIDVIRRLCALQHPDGHWDYSPELAELVKLWGGRELMAPAHGVTALTHACLTDLCNYVWTAQREGREHECLGSEELISLQGIHWDLGWAKNALDRAEFWLGIGIGY</sequence>
<feature type="region of interest" description="Disordered" evidence="1">
    <location>
        <begin position="220"/>
        <end position="242"/>
    </location>
</feature>
<keyword evidence="2" id="KW-0472">Membrane</keyword>
<dbReference type="Proteomes" id="UP001628179">
    <property type="component" value="Unassembled WGS sequence"/>
</dbReference>
<feature type="compositionally biased region" description="Low complexity" evidence="1">
    <location>
        <begin position="176"/>
        <end position="202"/>
    </location>
</feature>
<feature type="transmembrane region" description="Helical" evidence="2">
    <location>
        <begin position="124"/>
        <end position="145"/>
    </location>
</feature>
<keyword evidence="2" id="KW-1133">Transmembrane helix</keyword>
<dbReference type="RefSeq" id="XP_070920574.1">
    <property type="nucleotide sequence ID" value="XM_071064473.1"/>
</dbReference>
<accession>A0ABQ0GM59</accession>
<feature type="region of interest" description="Disordered" evidence="1">
    <location>
        <begin position="168"/>
        <end position="202"/>
    </location>
</feature>
<comment type="caution">
    <text evidence="3">The sequence shown here is derived from an EMBL/GenBank/DDBJ whole genome shotgun (WGS) entry which is preliminary data.</text>
</comment>
<feature type="transmembrane region" description="Helical" evidence="2">
    <location>
        <begin position="12"/>
        <end position="34"/>
    </location>
</feature>
<gene>
    <name evidence="3" type="ORF">MFIFM68171_09054</name>
</gene>
<protein>
    <submittedName>
        <fullName evidence="3">Uncharacterized protein</fullName>
    </submittedName>
</protein>
<name>A0ABQ0GM59_9PEZI</name>